<comment type="caution">
    <text evidence="6">The sequence shown here is derived from an EMBL/GenBank/DDBJ whole genome shotgun (WGS) entry which is preliminary data.</text>
</comment>
<feature type="compositionally biased region" description="Low complexity" evidence="3">
    <location>
        <begin position="7"/>
        <end position="18"/>
    </location>
</feature>
<dbReference type="PANTHER" id="PTHR43343:SF3">
    <property type="entry name" value="PROTEASE DO-LIKE 8, CHLOROPLASTIC"/>
    <property type="match status" value="1"/>
</dbReference>
<dbReference type="SMART" id="SM00228">
    <property type="entry name" value="PDZ"/>
    <property type="match status" value="1"/>
</dbReference>
<keyword evidence="4" id="KW-1133">Transmembrane helix</keyword>
<evidence type="ECO:0000256" key="3">
    <source>
        <dbReference type="SAM" id="MobiDB-lite"/>
    </source>
</evidence>
<dbReference type="PRINTS" id="PR00834">
    <property type="entry name" value="PROTEASES2C"/>
</dbReference>
<evidence type="ECO:0000256" key="4">
    <source>
        <dbReference type="SAM" id="Phobius"/>
    </source>
</evidence>
<dbReference type="InterPro" id="IPR001940">
    <property type="entry name" value="Peptidase_S1C"/>
</dbReference>
<feature type="compositionally biased region" description="Low complexity" evidence="3">
    <location>
        <begin position="40"/>
        <end position="51"/>
    </location>
</feature>
<dbReference type="Pfam" id="PF13365">
    <property type="entry name" value="Trypsin_2"/>
    <property type="match status" value="1"/>
</dbReference>
<reference evidence="6" key="1">
    <citation type="journal article" date="2021" name="PeerJ">
        <title>Extensive microbial diversity within the chicken gut microbiome revealed by metagenomics and culture.</title>
        <authorList>
            <person name="Gilroy R."/>
            <person name="Ravi A."/>
            <person name="Getino M."/>
            <person name="Pursley I."/>
            <person name="Horton D.L."/>
            <person name="Alikhan N.F."/>
            <person name="Baker D."/>
            <person name="Gharbi K."/>
            <person name="Hall N."/>
            <person name="Watson M."/>
            <person name="Adriaenssens E.M."/>
            <person name="Foster-Nyarko E."/>
            <person name="Jarju S."/>
            <person name="Secka A."/>
            <person name="Antonio M."/>
            <person name="Oren A."/>
            <person name="Chaudhuri R.R."/>
            <person name="La Ragione R."/>
            <person name="Hildebrand F."/>
            <person name="Pallen M.J."/>
        </authorList>
    </citation>
    <scope>NUCLEOTIDE SEQUENCE</scope>
    <source>
        <strain evidence="6">1282</strain>
    </source>
</reference>
<reference evidence="6" key="2">
    <citation type="submission" date="2021-04" db="EMBL/GenBank/DDBJ databases">
        <authorList>
            <person name="Gilroy R."/>
        </authorList>
    </citation>
    <scope>NUCLEOTIDE SEQUENCE</scope>
    <source>
        <strain evidence="6">1282</strain>
    </source>
</reference>
<proteinExistence type="predicted"/>
<dbReference type="InterPro" id="IPR001478">
    <property type="entry name" value="PDZ"/>
</dbReference>
<dbReference type="Pfam" id="PF13180">
    <property type="entry name" value="PDZ_2"/>
    <property type="match status" value="1"/>
</dbReference>
<dbReference type="SUPFAM" id="SSF50156">
    <property type="entry name" value="PDZ domain-like"/>
    <property type="match status" value="1"/>
</dbReference>
<keyword evidence="1" id="KW-0645">Protease</keyword>
<feature type="domain" description="PDZ" evidence="5">
    <location>
        <begin position="422"/>
        <end position="501"/>
    </location>
</feature>
<dbReference type="InterPro" id="IPR009003">
    <property type="entry name" value="Peptidase_S1_PA"/>
</dbReference>
<evidence type="ECO:0000259" key="5">
    <source>
        <dbReference type="SMART" id="SM00228"/>
    </source>
</evidence>
<dbReference type="Gene3D" id="2.30.42.10">
    <property type="match status" value="1"/>
</dbReference>
<name>A0A9D2C1L5_9FIRM</name>
<dbReference type="SUPFAM" id="SSF50494">
    <property type="entry name" value="Trypsin-like serine proteases"/>
    <property type="match status" value="1"/>
</dbReference>
<dbReference type="PANTHER" id="PTHR43343">
    <property type="entry name" value="PEPTIDASE S12"/>
    <property type="match status" value="1"/>
</dbReference>
<feature type="region of interest" description="Disordered" evidence="3">
    <location>
        <begin position="1"/>
        <end position="51"/>
    </location>
</feature>
<dbReference type="AlphaFoldDB" id="A0A9D2C1L5"/>
<evidence type="ECO:0000256" key="2">
    <source>
        <dbReference type="ARBA" id="ARBA00022801"/>
    </source>
</evidence>
<dbReference type="GO" id="GO:0006508">
    <property type="term" value="P:proteolysis"/>
    <property type="evidence" value="ECO:0007669"/>
    <property type="project" value="UniProtKB-KW"/>
</dbReference>
<feature type="transmembrane region" description="Helical" evidence="4">
    <location>
        <begin position="131"/>
        <end position="157"/>
    </location>
</feature>
<evidence type="ECO:0000256" key="1">
    <source>
        <dbReference type="ARBA" id="ARBA00022670"/>
    </source>
</evidence>
<evidence type="ECO:0000313" key="6">
    <source>
        <dbReference type="EMBL" id="HIY26577.1"/>
    </source>
</evidence>
<evidence type="ECO:0000313" key="7">
    <source>
        <dbReference type="Proteomes" id="UP000823915"/>
    </source>
</evidence>
<keyword evidence="2" id="KW-0378">Hydrolase</keyword>
<protein>
    <submittedName>
        <fullName evidence="6">Trypsin-like peptidase domain-containing protein</fullName>
    </submittedName>
</protein>
<keyword evidence="4" id="KW-0812">Transmembrane</keyword>
<dbReference type="EMBL" id="DXDU01000090">
    <property type="protein sequence ID" value="HIY26577.1"/>
    <property type="molecule type" value="Genomic_DNA"/>
</dbReference>
<sequence>MYDPTTEETNQTNQTNQESGQIRENGAVEDSGVVNKAEEQPAPQETAAAAQTYSYTPQGGYYAYPGAGQTAPSQQAASTQAGASQAGSSQAGSQQPQWGAYTWNAQGAPYYSPYQQHHQPPKPKKKRGAKFGLKLLAAVLACCVVSLGSVGVFAALIQTGIVDVESPDDPNTTAAFTIYKQAENSEDSTPTVTQEGLTAQEIAQKLIPSVVCVQNYQVTQQMPWNLGTAYGEEDGGSDVSPAGEGSGVIFSEDGYIVTNQHVVDGATSLSVVTSDGTSYEATLVGEDTQTDLAVLKIDAEGLTPAEFGSSEDLQVADEVMAIGNPGGLQLSSSVTMGYVSALNRAVTNSETGYTLNCIQTDAAINPGNSGGALVDMNGHVVGINSSKIAAVDYEGLGFAIPADTVQPVVSDLIEYGYVKDRPMLGITGEYVDSMRAAFLGLKQGFVVNEVVSENAKASGLQKYDVITAIDDTQVTSSSTIENYIANKKPGDTVTLTVDRILSGEQDVKIQLVLSENTGSTN</sequence>
<gene>
    <name evidence="6" type="ORF">H9838_05295</name>
</gene>
<feature type="region of interest" description="Disordered" evidence="3">
    <location>
        <begin position="64"/>
        <end position="95"/>
    </location>
</feature>
<dbReference type="Gene3D" id="2.40.10.120">
    <property type="match status" value="1"/>
</dbReference>
<accession>A0A9D2C1L5</accession>
<dbReference type="InterPro" id="IPR036034">
    <property type="entry name" value="PDZ_sf"/>
</dbReference>
<organism evidence="6 7">
    <name type="scientific">Candidatus Acutalibacter pullistercoris</name>
    <dbReference type="NCBI Taxonomy" id="2838418"/>
    <lineage>
        <taxon>Bacteria</taxon>
        <taxon>Bacillati</taxon>
        <taxon>Bacillota</taxon>
        <taxon>Clostridia</taxon>
        <taxon>Eubacteriales</taxon>
        <taxon>Acutalibacteraceae</taxon>
        <taxon>Acutalibacter</taxon>
    </lineage>
</organism>
<dbReference type="GO" id="GO:0004252">
    <property type="term" value="F:serine-type endopeptidase activity"/>
    <property type="evidence" value="ECO:0007669"/>
    <property type="project" value="InterPro"/>
</dbReference>
<dbReference type="InterPro" id="IPR051201">
    <property type="entry name" value="Chloro_Bact_Ser_Proteases"/>
</dbReference>
<keyword evidence="4" id="KW-0472">Membrane</keyword>
<dbReference type="Proteomes" id="UP000823915">
    <property type="component" value="Unassembled WGS sequence"/>
</dbReference>